<reference evidence="1" key="2">
    <citation type="submission" date="2025-09" db="UniProtKB">
        <authorList>
            <consortium name="Ensembl"/>
        </authorList>
    </citation>
    <scope>IDENTIFICATION</scope>
</reference>
<reference evidence="1" key="1">
    <citation type="submission" date="2025-08" db="UniProtKB">
        <authorList>
            <consortium name="Ensembl"/>
        </authorList>
    </citation>
    <scope>IDENTIFICATION</scope>
</reference>
<dbReference type="Ensembl" id="ENSOTST00005035993.2">
    <property type="protein sequence ID" value="ENSOTSP00005033191.2"/>
    <property type="gene ID" value="ENSOTSG00005015607.2"/>
</dbReference>
<evidence type="ECO:0000313" key="1">
    <source>
        <dbReference type="Ensembl" id="ENSOTSP00005033191.2"/>
    </source>
</evidence>
<proteinExistence type="predicted"/>
<accession>A0A8C8FCY7</accession>
<evidence type="ECO:0000313" key="2">
    <source>
        <dbReference type="Proteomes" id="UP000694402"/>
    </source>
</evidence>
<keyword evidence="2" id="KW-1185">Reference proteome</keyword>
<dbReference type="Proteomes" id="UP000694402">
    <property type="component" value="Unassembled WGS sequence"/>
</dbReference>
<organism evidence="1 2">
    <name type="scientific">Oncorhynchus tshawytscha</name>
    <name type="common">Chinook salmon</name>
    <name type="synonym">Salmo tshawytscha</name>
    <dbReference type="NCBI Taxonomy" id="74940"/>
    <lineage>
        <taxon>Eukaryota</taxon>
        <taxon>Metazoa</taxon>
        <taxon>Chordata</taxon>
        <taxon>Craniata</taxon>
        <taxon>Vertebrata</taxon>
        <taxon>Euteleostomi</taxon>
        <taxon>Actinopterygii</taxon>
        <taxon>Neopterygii</taxon>
        <taxon>Teleostei</taxon>
        <taxon>Protacanthopterygii</taxon>
        <taxon>Salmoniformes</taxon>
        <taxon>Salmonidae</taxon>
        <taxon>Salmoninae</taxon>
        <taxon>Oncorhynchus</taxon>
    </lineage>
</organism>
<sequence>LSRSYGSDLPTSLTYIVLTCQRLSTLETYLHPLPRIFKGQRELTGRRRNRNAFQGPSLGSIPFQGPSLGGVLPFTKKIILSPGLPPASPGLVALPHWTPCGARLRHRPFISLYYFYQYLFSFLDQLMMVDTITRQLVSR</sequence>
<dbReference type="GeneTree" id="ENSGT01120000272768"/>
<protein>
    <submittedName>
        <fullName evidence="1">Uncharacterized protein</fullName>
    </submittedName>
</protein>
<dbReference type="AlphaFoldDB" id="A0A8C8FCY7"/>
<name>A0A8C8FCY7_ONCTS</name>